<sequence>MRLQFNRMKRFILPEGLQIPRIVLKEALELIAAQNLLLYFFKSGFSDRDPGDRFPGISSPVPEAFNLLELELFSFSDRHEAQRSSLVFSSSSSSGAMYVRIYVLGKVKVNDIGDKLEIYTTSHSRFFVFASFALLLLAVIFTFYHMRLLESFLIRSDYNVVGPGVELHYCTTTRRRGNGRLC</sequence>
<evidence type="ECO:0000313" key="2">
    <source>
        <dbReference type="EMBL" id="CAG5087675.1"/>
    </source>
</evidence>
<gene>
    <name evidence="2" type="ORF">HICCMSTLAB_LOCUS4573</name>
</gene>
<keyword evidence="1" id="KW-0472">Membrane</keyword>
<keyword evidence="1" id="KW-1133">Transmembrane helix</keyword>
<comment type="caution">
    <text evidence="2">The sequence shown here is derived from an EMBL/GenBank/DDBJ whole genome shotgun (WGS) entry which is preliminary data.</text>
</comment>
<dbReference type="EMBL" id="CAJNRD030001119">
    <property type="protein sequence ID" value="CAG5087675.1"/>
    <property type="molecule type" value="Genomic_DNA"/>
</dbReference>
<dbReference type="AlphaFoldDB" id="A0A8J2HC07"/>
<name>A0A8J2HC07_COTCN</name>
<keyword evidence="1" id="KW-0812">Transmembrane</keyword>
<organism evidence="2 3">
    <name type="scientific">Cotesia congregata</name>
    <name type="common">Parasitoid wasp</name>
    <name type="synonym">Apanteles congregatus</name>
    <dbReference type="NCBI Taxonomy" id="51543"/>
    <lineage>
        <taxon>Eukaryota</taxon>
        <taxon>Metazoa</taxon>
        <taxon>Ecdysozoa</taxon>
        <taxon>Arthropoda</taxon>
        <taxon>Hexapoda</taxon>
        <taxon>Insecta</taxon>
        <taxon>Pterygota</taxon>
        <taxon>Neoptera</taxon>
        <taxon>Endopterygota</taxon>
        <taxon>Hymenoptera</taxon>
        <taxon>Apocrita</taxon>
        <taxon>Ichneumonoidea</taxon>
        <taxon>Braconidae</taxon>
        <taxon>Microgastrinae</taxon>
        <taxon>Cotesia</taxon>
    </lineage>
</organism>
<evidence type="ECO:0000256" key="1">
    <source>
        <dbReference type="SAM" id="Phobius"/>
    </source>
</evidence>
<protein>
    <submittedName>
        <fullName evidence="2">Uncharacterized protein</fullName>
    </submittedName>
</protein>
<evidence type="ECO:0000313" key="3">
    <source>
        <dbReference type="Proteomes" id="UP000786811"/>
    </source>
</evidence>
<keyword evidence="3" id="KW-1185">Reference proteome</keyword>
<accession>A0A8J2HC07</accession>
<reference evidence="2" key="1">
    <citation type="submission" date="2021-04" db="EMBL/GenBank/DDBJ databases">
        <authorList>
            <person name="Chebbi M.A.C M."/>
        </authorList>
    </citation>
    <scope>NUCLEOTIDE SEQUENCE</scope>
</reference>
<proteinExistence type="predicted"/>
<dbReference type="Proteomes" id="UP000786811">
    <property type="component" value="Unassembled WGS sequence"/>
</dbReference>
<feature type="transmembrane region" description="Helical" evidence="1">
    <location>
        <begin position="125"/>
        <end position="146"/>
    </location>
</feature>